<feature type="repeat" description="PPR" evidence="2">
    <location>
        <begin position="585"/>
        <end position="619"/>
    </location>
</feature>
<dbReference type="InterPro" id="IPR002885">
    <property type="entry name" value="PPR_rpt"/>
</dbReference>
<feature type="repeat" description="PPR" evidence="2">
    <location>
        <begin position="126"/>
        <end position="160"/>
    </location>
</feature>
<dbReference type="InterPro" id="IPR011990">
    <property type="entry name" value="TPR-like_helical_dom_sf"/>
</dbReference>
<keyword evidence="1" id="KW-0677">Repeat</keyword>
<dbReference type="NCBIfam" id="TIGR00756">
    <property type="entry name" value="PPR"/>
    <property type="match status" value="8"/>
</dbReference>
<dbReference type="PANTHER" id="PTHR47926">
    <property type="entry name" value="PENTATRICOPEPTIDE REPEAT-CONTAINING PROTEIN"/>
    <property type="match status" value="1"/>
</dbReference>
<evidence type="ECO:0000313" key="3">
    <source>
        <dbReference type="EMBL" id="KAL3812421.1"/>
    </source>
</evidence>
<dbReference type="Gene3D" id="1.25.40.10">
    <property type="entry name" value="Tetratricopeptide repeat domain"/>
    <property type="match status" value="5"/>
</dbReference>
<feature type="repeat" description="PPR" evidence="2">
    <location>
        <begin position="188"/>
        <end position="222"/>
    </location>
</feature>
<comment type="caution">
    <text evidence="3">The sequence shown here is derived from an EMBL/GenBank/DDBJ whole genome shotgun (WGS) entry which is preliminary data.</text>
</comment>
<dbReference type="EMBL" id="JBJXBP010000008">
    <property type="protein sequence ID" value="KAL3812421.1"/>
    <property type="molecule type" value="Genomic_DNA"/>
</dbReference>
<dbReference type="InterPro" id="IPR046960">
    <property type="entry name" value="PPR_At4g14850-like_plant"/>
</dbReference>
<dbReference type="PANTHER" id="PTHR47926:SF347">
    <property type="entry name" value="PENTATRICOPEPTIDE REPEAT-CONTAINING PROTEIN"/>
    <property type="match status" value="1"/>
</dbReference>
<dbReference type="Pfam" id="PF01535">
    <property type="entry name" value="PPR"/>
    <property type="match status" value="11"/>
</dbReference>
<dbReference type="AlphaFoldDB" id="A0ABD3RKW0"/>
<proteinExistence type="predicted"/>
<feature type="repeat" description="PPR" evidence="2">
    <location>
        <begin position="250"/>
        <end position="280"/>
    </location>
</feature>
<dbReference type="Pfam" id="PF20431">
    <property type="entry name" value="E_motif"/>
    <property type="match status" value="1"/>
</dbReference>
<feature type="repeat" description="PPR" evidence="2">
    <location>
        <begin position="516"/>
        <end position="550"/>
    </location>
</feature>
<evidence type="ECO:0000256" key="1">
    <source>
        <dbReference type="ARBA" id="ARBA00022737"/>
    </source>
</evidence>
<sequence length="678" mass="76434">MPLHSYLRKALNLNKTLSLRPHFNKRTLMTTPDLKPFNSKISNLMKNGLVEEAHNLFDEMSHRNTVTYNAMIKGYLQNGFFEKAVYLYNQMQVRDIFSYNTMISGLMQHGDVEGAEKIFESMGYRDIVTWNSIISGYVDNDLVDKAVSVFNEMLFKDVISWNLVIAGLVKVKEFGKAEELFRGMSTRDVASWTIMMKAYLGAGRIIEAREIFDDMPTKDIQAWNTMISGYVQNEFLEIAESLFHKMPEKDWNSWSVMIEGFLSIGRNGDALRLFQEMPQKCEKLWNSIIVGFVKKNLVKKAHVILEKSPFSGTVSWTNIMIGYFNMREIGSAMKVFKLMSSRDTTVWNVAIHGLGENDHYEDGIKEFIKMKEDGFPKDEATFTSFLTICSNLPSLNLGKQIHAEVIKVGIDSYTSVGNAFVTMYSRCGNVDSALLEFNSMNTHDIISCNSIICGLAHHGHGEKAIEMFEKMRLLSSIKPNQITFVGVLSACSHAGLVELGKHYFNLMQNEYSVQLTNEHYTCMVDLLGRFGLIDEAMNILNRMSVDGLEIQASVWGALLGACRMHGNMSIAEIAGEKILELEPSNSGVYMILAEIYLASGRKEKAESMWILMKEKGVKKQPGCSWIESSIGGKVFLSGDNTHTEFESVSCALNLIYLEMDLEIIKENVTSSCEAIEAA</sequence>
<reference evidence="3 4" key="1">
    <citation type="submission" date="2024-12" db="EMBL/GenBank/DDBJ databases">
        <title>The unique morphological basis and parallel evolutionary history of personate flowers in Penstemon.</title>
        <authorList>
            <person name="Depatie T.H."/>
            <person name="Wessinger C.A."/>
        </authorList>
    </citation>
    <scope>NUCLEOTIDE SEQUENCE [LARGE SCALE GENOMIC DNA]</scope>
    <source>
        <strain evidence="3">WTNN_2</strain>
        <tissue evidence="3">Leaf</tissue>
    </source>
</reference>
<evidence type="ECO:0000313" key="4">
    <source>
        <dbReference type="Proteomes" id="UP001634393"/>
    </source>
</evidence>
<name>A0ABD3RKW0_9LAMI</name>
<feature type="repeat" description="PPR" evidence="2">
    <location>
        <begin position="33"/>
        <end position="63"/>
    </location>
</feature>
<feature type="repeat" description="PPR" evidence="2">
    <location>
        <begin position="64"/>
        <end position="98"/>
    </location>
</feature>
<evidence type="ECO:0000256" key="2">
    <source>
        <dbReference type="PROSITE-ProRule" id="PRU00708"/>
    </source>
</evidence>
<dbReference type="Proteomes" id="UP001634393">
    <property type="component" value="Unassembled WGS sequence"/>
</dbReference>
<protein>
    <recommendedName>
        <fullName evidence="5">Pentatricopeptide repeat-containing protein</fullName>
    </recommendedName>
</protein>
<gene>
    <name evidence="3" type="ORF">ACJIZ3_013689</name>
</gene>
<dbReference type="FunFam" id="1.25.40.10:FF:000090">
    <property type="entry name" value="Pentatricopeptide repeat-containing protein, chloroplastic"/>
    <property type="match status" value="1"/>
</dbReference>
<accession>A0ABD3RKW0</accession>
<dbReference type="SUPFAM" id="SSF48452">
    <property type="entry name" value="TPR-like"/>
    <property type="match status" value="1"/>
</dbReference>
<dbReference type="InterPro" id="IPR046848">
    <property type="entry name" value="E_motif"/>
</dbReference>
<organism evidence="3 4">
    <name type="scientific">Penstemon smallii</name>
    <dbReference type="NCBI Taxonomy" id="265156"/>
    <lineage>
        <taxon>Eukaryota</taxon>
        <taxon>Viridiplantae</taxon>
        <taxon>Streptophyta</taxon>
        <taxon>Embryophyta</taxon>
        <taxon>Tracheophyta</taxon>
        <taxon>Spermatophyta</taxon>
        <taxon>Magnoliopsida</taxon>
        <taxon>eudicotyledons</taxon>
        <taxon>Gunneridae</taxon>
        <taxon>Pentapetalae</taxon>
        <taxon>asterids</taxon>
        <taxon>lamiids</taxon>
        <taxon>Lamiales</taxon>
        <taxon>Plantaginaceae</taxon>
        <taxon>Cheloneae</taxon>
        <taxon>Penstemon</taxon>
    </lineage>
</organism>
<evidence type="ECO:0008006" key="5">
    <source>
        <dbReference type="Google" id="ProtNLM"/>
    </source>
</evidence>
<feature type="repeat" description="PPR" evidence="2">
    <location>
        <begin position="444"/>
        <end position="478"/>
    </location>
</feature>
<dbReference type="Pfam" id="PF13041">
    <property type="entry name" value="PPR_2"/>
    <property type="match status" value="2"/>
</dbReference>
<dbReference type="PROSITE" id="PS51375">
    <property type="entry name" value="PPR"/>
    <property type="match status" value="9"/>
</dbReference>
<keyword evidence="4" id="KW-1185">Reference proteome</keyword>
<feature type="repeat" description="PPR" evidence="2">
    <location>
        <begin position="343"/>
        <end position="377"/>
    </location>
</feature>